<dbReference type="EMBL" id="JAMKOV010000001">
    <property type="protein sequence ID" value="KAI8045822.1"/>
    <property type="molecule type" value="Genomic_DNA"/>
</dbReference>
<proteinExistence type="predicted"/>
<dbReference type="GO" id="GO:0035035">
    <property type="term" value="F:histone acetyltransferase binding"/>
    <property type="evidence" value="ECO:0007669"/>
    <property type="project" value="TreeGrafter"/>
</dbReference>
<evidence type="ECO:0000313" key="3">
    <source>
        <dbReference type="Proteomes" id="UP001059596"/>
    </source>
</evidence>
<dbReference type="PANTHER" id="PTHR22443">
    <property type="entry name" value="NON-SPECIFIC LETHAL 1, ISOFORM M"/>
    <property type="match status" value="1"/>
</dbReference>
<protein>
    <submittedName>
        <fullName evidence="2">Uncharacterized protein</fullName>
    </submittedName>
</protein>
<keyword evidence="3" id="KW-1185">Reference proteome</keyword>
<dbReference type="GO" id="GO:0044545">
    <property type="term" value="C:NSL complex"/>
    <property type="evidence" value="ECO:0007669"/>
    <property type="project" value="TreeGrafter"/>
</dbReference>
<reference evidence="2" key="1">
    <citation type="journal article" date="2023" name="Genome Biol. Evol.">
        <title>Long-read-based Genome Assembly of Drosophila gunungcola Reveals Fewer Chemosensory Genes in Flower-breeding Species.</title>
        <authorList>
            <person name="Negi A."/>
            <person name="Liao B.Y."/>
            <person name="Yeh S.D."/>
        </authorList>
    </citation>
    <scope>NUCLEOTIDE SEQUENCE</scope>
    <source>
        <strain evidence="2">Sukarami</strain>
    </source>
</reference>
<sequence>MKTRQHSDLFVELTQSKGEVQLEATPKTSPSLPPPANGIMEEPSADYLCSRARPLVLSEFRKRKLFQTTNMHTISKKAARPSNIKCGCQWPQVPCTLCTGRTDPTAPRDLVETMMPANRVALLDAGYHPVLSFPSGEWKNPRNWTFWVSLLKISYCFQSLAFVGC</sequence>
<gene>
    <name evidence="2" type="ORF">M5D96_002011</name>
</gene>
<dbReference type="Proteomes" id="UP001059596">
    <property type="component" value="Chromosome 3R"/>
</dbReference>
<feature type="region of interest" description="Disordered" evidence="1">
    <location>
        <begin position="16"/>
        <end position="36"/>
    </location>
</feature>
<dbReference type="AlphaFoldDB" id="A0A9P9YZ76"/>
<evidence type="ECO:0000313" key="2">
    <source>
        <dbReference type="EMBL" id="KAI8045822.1"/>
    </source>
</evidence>
<dbReference type="PANTHER" id="PTHR22443:SF18">
    <property type="entry name" value="NON-SPECIFIC LETHAL 1, ISOFORM M"/>
    <property type="match status" value="1"/>
</dbReference>
<organism evidence="2 3">
    <name type="scientific">Drosophila gunungcola</name>
    <name type="common">fruit fly</name>
    <dbReference type="NCBI Taxonomy" id="103775"/>
    <lineage>
        <taxon>Eukaryota</taxon>
        <taxon>Metazoa</taxon>
        <taxon>Ecdysozoa</taxon>
        <taxon>Arthropoda</taxon>
        <taxon>Hexapoda</taxon>
        <taxon>Insecta</taxon>
        <taxon>Pterygota</taxon>
        <taxon>Neoptera</taxon>
        <taxon>Endopterygota</taxon>
        <taxon>Diptera</taxon>
        <taxon>Brachycera</taxon>
        <taxon>Muscomorpha</taxon>
        <taxon>Ephydroidea</taxon>
        <taxon>Drosophilidae</taxon>
        <taxon>Drosophila</taxon>
        <taxon>Sophophora</taxon>
    </lineage>
</organism>
<accession>A0A9P9YZ76</accession>
<comment type="caution">
    <text evidence="2">The sequence shown here is derived from an EMBL/GenBank/DDBJ whole genome shotgun (WGS) entry which is preliminary data.</text>
</comment>
<evidence type="ECO:0000256" key="1">
    <source>
        <dbReference type="SAM" id="MobiDB-lite"/>
    </source>
</evidence>
<dbReference type="InterPro" id="IPR026180">
    <property type="entry name" value="NSL1"/>
</dbReference>
<name>A0A9P9YZ76_9MUSC</name>